<dbReference type="PANTHER" id="PTHR43442:SF3">
    <property type="entry name" value="GLUCONOKINASE-RELATED"/>
    <property type="match status" value="1"/>
</dbReference>
<organism evidence="10 11">
    <name type="scientific">Streptomyces synnematoformans</name>
    <dbReference type="NCBI Taxonomy" id="415721"/>
    <lineage>
        <taxon>Bacteria</taxon>
        <taxon>Bacillati</taxon>
        <taxon>Actinomycetota</taxon>
        <taxon>Actinomycetes</taxon>
        <taxon>Kitasatosporales</taxon>
        <taxon>Streptomycetaceae</taxon>
        <taxon>Streptomyces</taxon>
    </lineage>
</organism>
<keyword evidence="7 9" id="KW-0067">ATP-binding</keyword>
<dbReference type="PANTHER" id="PTHR43442">
    <property type="entry name" value="GLUCONOKINASE-RELATED"/>
    <property type="match status" value="1"/>
</dbReference>
<keyword evidence="5 9" id="KW-0547">Nucleotide-binding</keyword>
<dbReference type="Proteomes" id="UP001500443">
    <property type="component" value="Unassembled WGS sequence"/>
</dbReference>
<comment type="caution">
    <text evidence="10">The sequence shown here is derived from an EMBL/GenBank/DDBJ whole genome shotgun (WGS) entry which is preliminary data.</text>
</comment>
<dbReference type="InterPro" id="IPR027417">
    <property type="entry name" value="P-loop_NTPase"/>
</dbReference>
<evidence type="ECO:0000313" key="11">
    <source>
        <dbReference type="Proteomes" id="UP001500443"/>
    </source>
</evidence>
<evidence type="ECO:0000256" key="3">
    <source>
        <dbReference type="ARBA" id="ARBA00012054"/>
    </source>
</evidence>
<gene>
    <name evidence="10" type="ORF">GCM10009802_04270</name>
</gene>
<dbReference type="SUPFAM" id="SSF52540">
    <property type="entry name" value="P-loop containing nucleoside triphosphate hydrolases"/>
    <property type="match status" value="1"/>
</dbReference>
<sequence length="184" mass="19598">MSSPSPQPPAPPETRTGLVVMGVSGAGKTTVARLLADRLGWAFAEADDFHPRTNIEKMRAGTPLTDADRLPWLRAIAAWLAGWADAGENAVVTCSALKRGYRDVLRDAGPRIRFVHLHGDRDILARRLGGRSGHFMPPALLGSQLADLEPLEADEDGVVVDIAATPDEVAADALRRLGLAARPG</sequence>
<dbReference type="NCBIfam" id="TIGR01313">
    <property type="entry name" value="therm_gnt_kin"/>
    <property type="match status" value="1"/>
</dbReference>
<comment type="catalytic activity">
    <reaction evidence="8 9">
        <text>D-gluconate + ATP = 6-phospho-D-gluconate + ADP + H(+)</text>
        <dbReference type="Rhea" id="RHEA:19433"/>
        <dbReference type="ChEBI" id="CHEBI:15378"/>
        <dbReference type="ChEBI" id="CHEBI:18391"/>
        <dbReference type="ChEBI" id="CHEBI:30616"/>
        <dbReference type="ChEBI" id="CHEBI:58759"/>
        <dbReference type="ChEBI" id="CHEBI:456216"/>
        <dbReference type="EC" id="2.7.1.12"/>
    </reaction>
</comment>
<dbReference type="Gene3D" id="3.40.50.300">
    <property type="entry name" value="P-loop containing nucleotide triphosphate hydrolases"/>
    <property type="match status" value="1"/>
</dbReference>
<proteinExistence type="inferred from homology"/>
<evidence type="ECO:0000256" key="4">
    <source>
        <dbReference type="ARBA" id="ARBA00022679"/>
    </source>
</evidence>
<evidence type="ECO:0000256" key="8">
    <source>
        <dbReference type="ARBA" id="ARBA00048090"/>
    </source>
</evidence>
<name>A0ABP5J1H6_9ACTN</name>
<evidence type="ECO:0000256" key="5">
    <source>
        <dbReference type="ARBA" id="ARBA00022741"/>
    </source>
</evidence>
<keyword evidence="4 9" id="KW-0808">Transferase</keyword>
<reference evidence="11" key="1">
    <citation type="journal article" date="2019" name="Int. J. Syst. Evol. Microbiol.">
        <title>The Global Catalogue of Microorganisms (GCM) 10K type strain sequencing project: providing services to taxonomists for standard genome sequencing and annotation.</title>
        <authorList>
            <consortium name="The Broad Institute Genomics Platform"/>
            <consortium name="The Broad Institute Genome Sequencing Center for Infectious Disease"/>
            <person name="Wu L."/>
            <person name="Ma J."/>
        </authorList>
    </citation>
    <scope>NUCLEOTIDE SEQUENCE [LARGE SCALE GENOMIC DNA]</scope>
    <source>
        <strain evidence="11">JCM 15481</strain>
    </source>
</reference>
<evidence type="ECO:0000256" key="9">
    <source>
        <dbReference type="RuleBase" id="RU363066"/>
    </source>
</evidence>
<protein>
    <recommendedName>
        <fullName evidence="3 9">Gluconokinase</fullName>
        <ecNumber evidence="3 9">2.7.1.12</ecNumber>
    </recommendedName>
</protein>
<evidence type="ECO:0000256" key="6">
    <source>
        <dbReference type="ARBA" id="ARBA00022777"/>
    </source>
</evidence>
<evidence type="ECO:0000256" key="2">
    <source>
        <dbReference type="ARBA" id="ARBA00008420"/>
    </source>
</evidence>
<comment type="similarity">
    <text evidence="2 9">Belongs to the gluconokinase GntK/GntV family.</text>
</comment>
<keyword evidence="6 9" id="KW-0418">Kinase</keyword>
<evidence type="ECO:0000256" key="7">
    <source>
        <dbReference type="ARBA" id="ARBA00022840"/>
    </source>
</evidence>
<dbReference type="Pfam" id="PF13671">
    <property type="entry name" value="AAA_33"/>
    <property type="match status" value="1"/>
</dbReference>
<keyword evidence="11" id="KW-1185">Reference proteome</keyword>
<dbReference type="EMBL" id="BAAAPF010000004">
    <property type="protein sequence ID" value="GAA2108459.1"/>
    <property type="molecule type" value="Genomic_DNA"/>
</dbReference>
<dbReference type="EC" id="2.7.1.12" evidence="3 9"/>
<accession>A0ABP5J1H6</accession>
<dbReference type="CDD" id="cd02021">
    <property type="entry name" value="GntK"/>
    <property type="match status" value="1"/>
</dbReference>
<evidence type="ECO:0000256" key="1">
    <source>
        <dbReference type="ARBA" id="ARBA00004761"/>
    </source>
</evidence>
<evidence type="ECO:0000313" key="10">
    <source>
        <dbReference type="EMBL" id="GAA2108459.1"/>
    </source>
</evidence>
<comment type="pathway">
    <text evidence="1">Carbohydrate acid metabolism.</text>
</comment>
<dbReference type="InterPro" id="IPR006001">
    <property type="entry name" value="Therm_gnt_kin"/>
</dbReference>